<dbReference type="KEGG" id="lamb:KBB96_09535"/>
<reference evidence="2" key="1">
    <citation type="submission" date="2021-04" db="EMBL/GenBank/DDBJ databases">
        <title>Luteolibacter sp. 32A isolated from the skin of an Anderson's salamander (Ambystoma andersonii).</title>
        <authorList>
            <person name="Spergser J."/>
            <person name="Busse H.-J."/>
        </authorList>
    </citation>
    <scope>NUCLEOTIDE SEQUENCE</scope>
    <source>
        <strain evidence="2">32A</strain>
    </source>
</reference>
<proteinExistence type="predicted"/>
<evidence type="ECO:0000313" key="3">
    <source>
        <dbReference type="Proteomes" id="UP000676169"/>
    </source>
</evidence>
<keyword evidence="1" id="KW-0812">Transmembrane</keyword>
<dbReference type="EMBL" id="CP073100">
    <property type="protein sequence ID" value="QUE53121.1"/>
    <property type="molecule type" value="Genomic_DNA"/>
</dbReference>
<sequence length="158" mass="16826">MQTPDPIEAALARLMPTAMSVSGQRSIEDMLDALAADLPAAKVVPWYRRPVIGLSAAAAIAGILAIPAFLHTGGPARTTAPHFAAAPDADAGFQLLSEADRIESMSDEGWIANPDGSIRQAVRVHTIGENTFKDRETGYTVRVSEPRDETLLMPVSSF</sequence>
<gene>
    <name evidence="2" type="ORF">KBB96_09535</name>
</gene>
<keyword evidence="1" id="KW-1133">Transmembrane helix</keyword>
<name>A0A975J376_9BACT</name>
<evidence type="ECO:0000256" key="1">
    <source>
        <dbReference type="SAM" id="Phobius"/>
    </source>
</evidence>
<dbReference type="AlphaFoldDB" id="A0A975J376"/>
<evidence type="ECO:0000313" key="2">
    <source>
        <dbReference type="EMBL" id="QUE53121.1"/>
    </source>
</evidence>
<organism evidence="2 3">
    <name type="scientific">Luteolibacter ambystomatis</name>
    <dbReference type="NCBI Taxonomy" id="2824561"/>
    <lineage>
        <taxon>Bacteria</taxon>
        <taxon>Pseudomonadati</taxon>
        <taxon>Verrucomicrobiota</taxon>
        <taxon>Verrucomicrobiia</taxon>
        <taxon>Verrucomicrobiales</taxon>
        <taxon>Verrucomicrobiaceae</taxon>
        <taxon>Luteolibacter</taxon>
    </lineage>
</organism>
<keyword evidence="1" id="KW-0472">Membrane</keyword>
<dbReference type="RefSeq" id="WP_211634465.1">
    <property type="nucleotide sequence ID" value="NZ_CP073100.1"/>
</dbReference>
<keyword evidence="3" id="KW-1185">Reference proteome</keyword>
<dbReference type="Proteomes" id="UP000676169">
    <property type="component" value="Chromosome"/>
</dbReference>
<protein>
    <submittedName>
        <fullName evidence="2">Uncharacterized protein</fullName>
    </submittedName>
</protein>
<accession>A0A975J376</accession>
<feature type="transmembrane region" description="Helical" evidence="1">
    <location>
        <begin position="51"/>
        <end position="70"/>
    </location>
</feature>